<dbReference type="EMBL" id="JAHQIW010005186">
    <property type="protein sequence ID" value="KAJ1365135.1"/>
    <property type="molecule type" value="Genomic_DNA"/>
</dbReference>
<comment type="caution">
    <text evidence="1">The sequence shown here is derived from an EMBL/GenBank/DDBJ whole genome shotgun (WGS) entry which is preliminary data.</text>
</comment>
<dbReference type="Proteomes" id="UP001196413">
    <property type="component" value="Unassembled WGS sequence"/>
</dbReference>
<gene>
    <name evidence="1" type="ORF">KIN20_025362</name>
</gene>
<sequence length="50" mass="5507">MARLPCVGRFSEIDTPTMTTIFSYEQCRTSAGIITNIDGSIITVSTRHTN</sequence>
<organism evidence="1 2">
    <name type="scientific">Parelaphostrongylus tenuis</name>
    <name type="common">Meningeal worm</name>
    <dbReference type="NCBI Taxonomy" id="148309"/>
    <lineage>
        <taxon>Eukaryota</taxon>
        <taxon>Metazoa</taxon>
        <taxon>Ecdysozoa</taxon>
        <taxon>Nematoda</taxon>
        <taxon>Chromadorea</taxon>
        <taxon>Rhabditida</taxon>
        <taxon>Rhabditina</taxon>
        <taxon>Rhabditomorpha</taxon>
        <taxon>Strongyloidea</taxon>
        <taxon>Metastrongylidae</taxon>
        <taxon>Parelaphostrongylus</taxon>
    </lineage>
</organism>
<reference evidence="1" key="1">
    <citation type="submission" date="2021-06" db="EMBL/GenBank/DDBJ databases">
        <title>Parelaphostrongylus tenuis whole genome reference sequence.</title>
        <authorList>
            <person name="Garwood T.J."/>
            <person name="Larsen P.A."/>
            <person name="Fountain-Jones N.M."/>
            <person name="Garbe J.R."/>
            <person name="Macchietto M.G."/>
            <person name="Kania S.A."/>
            <person name="Gerhold R.W."/>
            <person name="Richards J.E."/>
            <person name="Wolf T.M."/>
        </authorList>
    </citation>
    <scope>NUCLEOTIDE SEQUENCE</scope>
    <source>
        <strain evidence="1">MNPRO001-30</strain>
        <tissue evidence="1">Meninges</tissue>
    </source>
</reference>
<dbReference type="AlphaFoldDB" id="A0AAD5MV31"/>
<proteinExistence type="predicted"/>
<keyword evidence="2" id="KW-1185">Reference proteome</keyword>
<evidence type="ECO:0000313" key="1">
    <source>
        <dbReference type="EMBL" id="KAJ1365135.1"/>
    </source>
</evidence>
<evidence type="ECO:0000313" key="2">
    <source>
        <dbReference type="Proteomes" id="UP001196413"/>
    </source>
</evidence>
<accession>A0AAD5MV31</accession>
<protein>
    <submittedName>
        <fullName evidence="1">Uncharacterized protein</fullName>
    </submittedName>
</protein>
<name>A0AAD5MV31_PARTN</name>